<comment type="caution">
    <text evidence="8">The sequence shown here is derived from an EMBL/GenBank/DDBJ whole genome shotgun (WGS) entry which is preliminary data.</text>
</comment>
<evidence type="ECO:0000313" key="9">
    <source>
        <dbReference type="Proteomes" id="UP000617426"/>
    </source>
</evidence>
<feature type="transmembrane region" description="Helical" evidence="5">
    <location>
        <begin position="46"/>
        <end position="66"/>
    </location>
</feature>
<dbReference type="EMBL" id="JACHMK010000001">
    <property type="protein sequence ID" value="MBB6334045.1"/>
    <property type="molecule type" value="Genomic_DNA"/>
</dbReference>
<name>A0A923E4J7_9ACTO</name>
<dbReference type="RefSeq" id="WP_184451794.1">
    <property type="nucleotide sequence ID" value="NZ_JACHMK010000001.1"/>
</dbReference>
<dbReference type="NCBIfam" id="TIGR01770">
    <property type="entry name" value="NDH_I_N"/>
    <property type="match status" value="1"/>
</dbReference>
<evidence type="ECO:0000313" key="8">
    <source>
        <dbReference type="EMBL" id="MBB6334045.1"/>
    </source>
</evidence>
<keyword evidence="2 5" id="KW-0812">Transmembrane</keyword>
<dbReference type="GO" id="GO:0050136">
    <property type="term" value="F:NADH dehydrogenase (quinone) (non-electrogenic) activity"/>
    <property type="evidence" value="ECO:0007669"/>
    <property type="project" value="UniProtKB-UniRule"/>
</dbReference>
<gene>
    <name evidence="5" type="primary">nuoN</name>
    <name evidence="8" type="ORF">HD592_000610</name>
</gene>
<keyword evidence="5" id="KW-1003">Cell membrane</keyword>
<feature type="transmembrane region" description="Helical" evidence="5">
    <location>
        <begin position="86"/>
        <end position="104"/>
    </location>
</feature>
<evidence type="ECO:0000256" key="5">
    <source>
        <dbReference type="HAMAP-Rule" id="MF_00445"/>
    </source>
</evidence>
<comment type="subunit">
    <text evidence="5">NDH-1 is composed of 14 different subunits. Subunits NuoA, H, J, K, L, M, N constitute the membrane sector of the complex.</text>
</comment>
<feature type="transmembrane region" description="Helical" evidence="5">
    <location>
        <begin position="306"/>
        <end position="326"/>
    </location>
</feature>
<dbReference type="GO" id="GO:0048038">
    <property type="term" value="F:quinone binding"/>
    <property type="evidence" value="ECO:0007669"/>
    <property type="project" value="UniProtKB-KW"/>
</dbReference>
<dbReference type="NCBIfam" id="NF004441">
    <property type="entry name" value="PRK05777.1-4"/>
    <property type="match status" value="1"/>
</dbReference>
<dbReference type="Proteomes" id="UP000617426">
    <property type="component" value="Unassembled WGS sequence"/>
</dbReference>
<comment type="catalytic activity">
    <reaction evidence="5">
        <text>a quinone + NADH + 5 H(+)(in) = a quinol + NAD(+) + 4 H(+)(out)</text>
        <dbReference type="Rhea" id="RHEA:57888"/>
        <dbReference type="ChEBI" id="CHEBI:15378"/>
        <dbReference type="ChEBI" id="CHEBI:24646"/>
        <dbReference type="ChEBI" id="CHEBI:57540"/>
        <dbReference type="ChEBI" id="CHEBI:57945"/>
        <dbReference type="ChEBI" id="CHEBI:132124"/>
    </reaction>
</comment>
<evidence type="ECO:0000256" key="3">
    <source>
        <dbReference type="ARBA" id="ARBA00022989"/>
    </source>
</evidence>
<feature type="transmembrane region" description="Helical" evidence="5">
    <location>
        <begin position="140"/>
        <end position="157"/>
    </location>
</feature>
<organism evidence="8 9">
    <name type="scientific">Schaalia hyovaginalis</name>
    <dbReference type="NCBI Taxonomy" id="29316"/>
    <lineage>
        <taxon>Bacteria</taxon>
        <taxon>Bacillati</taxon>
        <taxon>Actinomycetota</taxon>
        <taxon>Actinomycetes</taxon>
        <taxon>Actinomycetales</taxon>
        <taxon>Actinomycetaceae</taxon>
        <taxon>Schaalia</taxon>
    </lineage>
</organism>
<dbReference type="InterPro" id="IPR001750">
    <property type="entry name" value="ND/Mrp_TM"/>
</dbReference>
<dbReference type="EC" id="7.1.1.-" evidence="5"/>
<feature type="transmembrane region" description="Helical" evidence="5">
    <location>
        <begin position="485"/>
        <end position="505"/>
    </location>
</feature>
<feature type="transmembrane region" description="Helical" evidence="5">
    <location>
        <begin position="237"/>
        <end position="262"/>
    </location>
</feature>
<evidence type="ECO:0000256" key="1">
    <source>
        <dbReference type="ARBA" id="ARBA00004127"/>
    </source>
</evidence>
<feature type="transmembrane region" description="Helical" evidence="5">
    <location>
        <begin position="163"/>
        <end position="181"/>
    </location>
</feature>
<keyword evidence="5" id="KW-0874">Quinone</keyword>
<dbReference type="GO" id="GO:0005886">
    <property type="term" value="C:plasma membrane"/>
    <property type="evidence" value="ECO:0007669"/>
    <property type="project" value="UniProtKB-SubCell"/>
</dbReference>
<dbReference type="HAMAP" id="MF_00445">
    <property type="entry name" value="NDH1_NuoN_1"/>
    <property type="match status" value="1"/>
</dbReference>
<evidence type="ECO:0000256" key="4">
    <source>
        <dbReference type="ARBA" id="ARBA00023136"/>
    </source>
</evidence>
<keyword evidence="4 5" id="KW-0472">Membrane</keyword>
<keyword evidence="9" id="KW-1185">Reference proteome</keyword>
<feature type="transmembrane region" description="Helical" evidence="5">
    <location>
        <begin position="193"/>
        <end position="217"/>
    </location>
</feature>
<feature type="transmembrane region" description="Helical" evidence="5">
    <location>
        <begin position="274"/>
        <end position="294"/>
    </location>
</feature>
<dbReference type="AlphaFoldDB" id="A0A923E4J7"/>
<feature type="transmembrane region" description="Helical" evidence="5">
    <location>
        <begin position="12"/>
        <end position="34"/>
    </location>
</feature>
<keyword evidence="5" id="KW-0520">NAD</keyword>
<dbReference type="GO" id="GO:0042773">
    <property type="term" value="P:ATP synthesis coupled electron transport"/>
    <property type="evidence" value="ECO:0007669"/>
    <property type="project" value="InterPro"/>
</dbReference>
<feature type="transmembrane region" description="Helical" evidence="5">
    <location>
        <begin position="444"/>
        <end position="464"/>
    </location>
</feature>
<dbReference type="Pfam" id="PF00361">
    <property type="entry name" value="Proton_antipo_M"/>
    <property type="match status" value="1"/>
</dbReference>
<dbReference type="PANTHER" id="PTHR22773">
    <property type="entry name" value="NADH DEHYDROGENASE"/>
    <property type="match status" value="1"/>
</dbReference>
<evidence type="ECO:0000256" key="2">
    <source>
        <dbReference type="ARBA" id="ARBA00022692"/>
    </source>
</evidence>
<protein>
    <recommendedName>
        <fullName evidence="5">NADH-quinone oxidoreductase subunit N</fullName>
        <ecNumber evidence="5">7.1.1.-</ecNumber>
    </recommendedName>
    <alternativeName>
        <fullName evidence="5">NADH dehydrogenase I subunit N</fullName>
    </alternativeName>
    <alternativeName>
        <fullName evidence="5">NDH-1 subunit N</fullName>
    </alternativeName>
</protein>
<keyword evidence="5" id="KW-0813">Transport</keyword>
<keyword evidence="5" id="KW-1278">Translocase</keyword>
<accession>A0A923E4J7</accession>
<feature type="transmembrane region" description="Helical" evidence="5">
    <location>
        <begin position="333"/>
        <end position="353"/>
    </location>
</feature>
<comment type="function">
    <text evidence="5">NDH-1 shuttles electrons from NADH, via FMN and iron-sulfur (Fe-S) centers, to quinones in the respiratory chain. The immediate electron acceptor for the enzyme in this species is believed to be a menaquinone. Couples the redox reaction to proton translocation (for every two electrons transferred, four hydrogen ions are translocated across the cytoplasmic membrane), and thus conserves the redox energy in a proton gradient.</text>
</comment>
<dbReference type="GO" id="GO:0008137">
    <property type="term" value="F:NADH dehydrogenase (ubiquinone) activity"/>
    <property type="evidence" value="ECO:0007669"/>
    <property type="project" value="InterPro"/>
</dbReference>
<comment type="subcellular location">
    <subcellularLocation>
        <location evidence="5">Cell membrane</location>
        <topology evidence="5">Multi-pass membrane protein</topology>
    </subcellularLocation>
    <subcellularLocation>
        <location evidence="1">Endomembrane system</location>
        <topology evidence="1">Multi-pass membrane protein</topology>
    </subcellularLocation>
    <subcellularLocation>
        <location evidence="6">Membrane</location>
        <topology evidence="6">Multi-pass membrane protein</topology>
    </subcellularLocation>
</comment>
<feature type="transmembrane region" description="Helical" evidence="5">
    <location>
        <begin position="409"/>
        <end position="432"/>
    </location>
</feature>
<sequence>MNLLAASFTAPQIAWAPLIPVIVVLGGAVAGVLIEAFAPVRTRRTLVIAVCLLTTLVAGAVLATRWLAVQGSPSSLGEYIEDPLTLAAQFILVLIAFVALLVMADRTEAGDGAFAGQPSDRPGSADEELSDAKGYQRSEMFPLTLFSVVGMMLFPAADSYVTLFVALEVMSLPLYILAATARRRRQLSQEAALKYFILGAFASAFLLMGSAFLYGACGSLTISDAASILPNKSGMDWIALAGVVMVMIGLLFKIGAAPFHAWTPDVYTGAPTPVTGFMAAGVKVAAFAAMLRFYESVAAILQWDLLPVLVAVAVLTMLVGTFTGIVQSDVKRMLAFSSIAHAGFILIGVFSLVKGSTGHVLFYVLSYGLATVGAFGVVSLVRAAFADGAPGAEATALERWAGLGRRSPVLAAAMLVFLLSFAGIPLTAGFVGKFVVFADGFAGGMSWLVALALACSAVTAFYYFRLVRLMFFTDPAENTVVVKSEGFAGLAVLACAAGTIILGVFPGPVLSILSQVVILLP</sequence>
<evidence type="ECO:0000256" key="6">
    <source>
        <dbReference type="RuleBase" id="RU000320"/>
    </source>
</evidence>
<reference evidence="8" key="1">
    <citation type="submission" date="2020-08" db="EMBL/GenBank/DDBJ databases">
        <title>Sequencing the genomes of 1000 actinobacteria strains.</title>
        <authorList>
            <person name="Klenk H.-P."/>
        </authorList>
    </citation>
    <scope>NUCLEOTIDE SEQUENCE</scope>
    <source>
        <strain evidence="8">DSM 10695</strain>
    </source>
</reference>
<feature type="domain" description="NADH:quinone oxidoreductase/Mrp antiporter transmembrane" evidence="7">
    <location>
        <begin position="157"/>
        <end position="454"/>
    </location>
</feature>
<feature type="transmembrane region" description="Helical" evidence="5">
    <location>
        <begin position="359"/>
        <end position="381"/>
    </location>
</feature>
<keyword evidence="3 5" id="KW-1133">Transmembrane helix</keyword>
<comment type="similarity">
    <text evidence="5">Belongs to the complex I subunit 2 family.</text>
</comment>
<proteinExistence type="inferred from homology"/>
<evidence type="ECO:0000259" key="7">
    <source>
        <dbReference type="Pfam" id="PF00361"/>
    </source>
</evidence>
<dbReference type="InterPro" id="IPR010096">
    <property type="entry name" value="NADH-Q_OxRdtase_suN/2"/>
</dbReference>
<dbReference type="GO" id="GO:0012505">
    <property type="term" value="C:endomembrane system"/>
    <property type="evidence" value="ECO:0007669"/>
    <property type="project" value="UniProtKB-SubCell"/>
</dbReference>